<dbReference type="Proteomes" id="UP000827549">
    <property type="component" value="Chromosome 3"/>
</dbReference>
<organism evidence="1 2">
    <name type="scientific">Vanrija pseudolonga</name>
    <dbReference type="NCBI Taxonomy" id="143232"/>
    <lineage>
        <taxon>Eukaryota</taxon>
        <taxon>Fungi</taxon>
        <taxon>Dikarya</taxon>
        <taxon>Basidiomycota</taxon>
        <taxon>Agaricomycotina</taxon>
        <taxon>Tremellomycetes</taxon>
        <taxon>Trichosporonales</taxon>
        <taxon>Trichosporonaceae</taxon>
        <taxon>Vanrija</taxon>
    </lineage>
</organism>
<evidence type="ECO:0000313" key="2">
    <source>
        <dbReference type="Proteomes" id="UP000827549"/>
    </source>
</evidence>
<protein>
    <submittedName>
        <fullName evidence="1">Uncharacterized protein</fullName>
    </submittedName>
</protein>
<reference evidence="1" key="1">
    <citation type="submission" date="2023-10" db="EMBL/GenBank/DDBJ databases">
        <authorList>
            <person name="Noh H."/>
        </authorList>
    </citation>
    <scope>NUCLEOTIDE SEQUENCE</scope>
    <source>
        <strain evidence="1">DUCC4014</strain>
    </source>
</reference>
<dbReference type="RefSeq" id="XP_062626445.1">
    <property type="nucleotide sequence ID" value="XM_062770461.1"/>
</dbReference>
<dbReference type="EMBL" id="CP086716">
    <property type="protein sequence ID" value="WOO80413.1"/>
    <property type="molecule type" value="Genomic_DNA"/>
</dbReference>
<sequence length="307" mass="34497">MVIPSAHPILGIKTPPAAPRLVWLGQPDPEVNPLAALRPLARSLLDGFVTERDYYDRGYQFSARLRAVEDVDNITQHLKRCPPLPRLKLSLRAGDPLTLEHLFAGLTVSAAALELDLDLPRDSIPSFARWLRRCAGLEALALPRVLAADRDYFFRAVEVAVRGHKTLSHVGELDLGNQTHRGIIDTLRRNDQLARRTRRAVFRVLVPARIALRGEQPCPCRTCTRCHPSTLLKLPTPVLRRILHYCADDDVLSAEQFDLLLKHAERKDEWAHVAGVIGNTADGAEARALRDDWLRAGRLWYTGPLER</sequence>
<dbReference type="GeneID" id="87807172"/>
<keyword evidence="2" id="KW-1185">Reference proteome</keyword>
<gene>
    <name evidence="1" type="ORF">LOC62_03G003931</name>
</gene>
<proteinExistence type="predicted"/>
<dbReference type="AlphaFoldDB" id="A0AAF1BQ58"/>
<name>A0AAF1BQ58_9TREE</name>
<evidence type="ECO:0000313" key="1">
    <source>
        <dbReference type="EMBL" id="WOO80413.1"/>
    </source>
</evidence>
<accession>A0AAF1BQ58</accession>